<name>A0A1M6B3P1_9BACT</name>
<dbReference type="InterPro" id="IPR025427">
    <property type="entry name" value="DUF4160"/>
</dbReference>
<sequence length="101" mass="12166">MPKIYEYLGILIFFYSNEHEPIHVHAKRGENEIRAEFTIVDGKIEKIILKQVKGRMPLSKSDIQNFRDFLEVYGDNIVEKWIQYFVLHKEIPFERVTKRLK</sequence>
<evidence type="ECO:0000313" key="1">
    <source>
        <dbReference type="EMBL" id="SHI43316.1"/>
    </source>
</evidence>
<dbReference type="OrthoDB" id="122670at2"/>
<organism evidence="1 2">
    <name type="scientific">Tangfeifania diversioriginum</name>
    <dbReference type="NCBI Taxonomy" id="1168035"/>
    <lineage>
        <taxon>Bacteria</taxon>
        <taxon>Pseudomonadati</taxon>
        <taxon>Bacteroidota</taxon>
        <taxon>Bacteroidia</taxon>
        <taxon>Marinilabiliales</taxon>
        <taxon>Prolixibacteraceae</taxon>
        <taxon>Tangfeifania</taxon>
    </lineage>
</organism>
<dbReference type="EMBL" id="FQZE01000002">
    <property type="protein sequence ID" value="SHI43316.1"/>
    <property type="molecule type" value="Genomic_DNA"/>
</dbReference>
<evidence type="ECO:0008006" key="3">
    <source>
        <dbReference type="Google" id="ProtNLM"/>
    </source>
</evidence>
<proteinExistence type="predicted"/>
<protein>
    <recommendedName>
        <fullName evidence="3">DUF4160 domain-containing protein</fullName>
    </recommendedName>
</protein>
<reference evidence="1 2" key="1">
    <citation type="submission" date="2016-11" db="EMBL/GenBank/DDBJ databases">
        <authorList>
            <person name="Jaros S."/>
            <person name="Januszkiewicz K."/>
            <person name="Wedrychowicz H."/>
        </authorList>
    </citation>
    <scope>NUCLEOTIDE SEQUENCE [LARGE SCALE GENOMIC DNA]</scope>
    <source>
        <strain evidence="1 2">DSM 27063</strain>
    </source>
</reference>
<dbReference type="STRING" id="1168035.SAMN05444280_10275"/>
<gene>
    <name evidence="1" type="ORF">SAMN05444280_10275</name>
</gene>
<dbReference type="Proteomes" id="UP000184050">
    <property type="component" value="Unassembled WGS sequence"/>
</dbReference>
<dbReference type="RefSeq" id="WP_073164578.1">
    <property type="nucleotide sequence ID" value="NZ_FQZE01000002.1"/>
</dbReference>
<dbReference type="AlphaFoldDB" id="A0A1M6B3P1"/>
<accession>A0A1M6B3P1</accession>
<dbReference type="Pfam" id="PF13711">
    <property type="entry name" value="DUF4160"/>
    <property type="match status" value="1"/>
</dbReference>
<keyword evidence="2" id="KW-1185">Reference proteome</keyword>
<evidence type="ECO:0000313" key="2">
    <source>
        <dbReference type="Proteomes" id="UP000184050"/>
    </source>
</evidence>